<dbReference type="NCBIfam" id="TIGR01983">
    <property type="entry name" value="UbiG"/>
    <property type="match status" value="1"/>
</dbReference>
<comment type="pathway">
    <text evidence="5">Cofactor biosynthesis; ubiquinone biosynthesis.</text>
</comment>
<gene>
    <name evidence="5" type="primary">COQ3</name>
    <name evidence="6" type="ORF">BOTBODRAFT_102384</name>
</gene>
<comment type="catalytic activity">
    <reaction evidence="5">
        <text>a 3,4-dihydroxy-5-(all-trans-polyprenyl)benzoate + S-adenosyl-L-methionine = a 4-hydroxy-3-methoxy-5-(all-trans-polyprenyl)benzoate + S-adenosyl-L-homocysteine + H(+)</text>
        <dbReference type="Rhea" id="RHEA:44452"/>
        <dbReference type="Rhea" id="RHEA-COMP:10930"/>
        <dbReference type="Rhea" id="RHEA-COMP:10931"/>
        <dbReference type="ChEBI" id="CHEBI:15378"/>
        <dbReference type="ChEBI" id="CHEBI:57856"/>
        <dbReference type="ChEBI" id="CHEBI:59789"/>
        <dbReference type="ChEBI" id="CHEBI:64694"/>
        <dbReference type="ChEBI" id="CHEBI:84443"/>
        <dbReference type="EC" id="2.1.1.114"/>
    </reaction>
</comment>
<evidence type="ECO:0000256" key="4">
    <source>
        <dbReference type="ARBA" id="ARBA00022691"/>
    </source>
</evidence>
<dbReference type="HAMAP" id="MF_00472">
    <property type="entry name" value="UbiG"/>
    <property type="match status" value="1"/>
</dbReference>
<accession>A0A067N5M1</accession>
<keyword evidence="1 5" id="KW-0489">Methyltransferase</keyword>
<dbReference type="PANTHER" id="PTHR43464">
    <property type="entry name" value="METHYLTRANSFERASE"/>
    <property type="match status" value="1"/>
</dbReference>
<feature type="binding site" evidence="5">
    <location>
        <position position="138"/>
    </location>
    <ligand>
        <name>S-adenosyl-L-methionine</name>
        <dbReference type="ChEBI" id="CHEBI:59789"/>
    </ligand>
</feature>
<dbReference type="GO" id="GO:0061542">
    <property type="term" value="F:3-demethylubiquinol 3-O-methyltransferase activity"/>
    <property type="evidence" value="ECO:0007669"/>
    <property type="project" value="UniProtKB-UniRule"/>
</dbReference>
<name>A0A067N5M1_BOTB1</name>
<protein>
    <recommendedName>
        <fullName evidence="5">Ubiquinone biosynthesis O-methyltransferase, mitochondrial</fullName>
    </recommendedName>
    <alternativeName>
        <fullName evidence="5">3-demethylubiquinol 3-O-methyltransferase</fullName>
        <ecNumber evidence="5">2.1.1.64</ecNumber>
    </alternativeName>
    <alternativeName>
        <fullName evidence="5">3-demethylubiquinone 3-O-methyltransferase</fullName>
        <ecNumber evidence="5">2.1.1.-</ecNumber>
    </alternativeName>
    <alternativeName>
        <fullName evidence="5">Polyprenyldihydroxybenzoate methyltransferase</fullName>
        <ecNumber evidence="5">2.1.1.114</ecNumber>
    </alternativeName>
</protein>
<dbReference type="SUPFAM" id="SSF53335">
    <property type="entry name" value="S-adenosyl-L-methionine-dependent methyltransferases"/>
    <property type="match status" value="1"/>
</dbReference>
<comment type="subcellular location">
    <subcellularLocation>
        <location evidence="5">Mitochondrion inner membrane</location>
        <topology evidence="5">Peripheral membrane protein</topology>
        <orientation evidence="5">Matrix side</orientation>
    </subcellularLocation>
</comment>
<dbReference type="InterPro" id="IPR010233">
    <property type="entry name" value="UbiG_MeTrfase"/>
</dbReference>
<dbReference type="InterPro" id="IPR029063">
    <property type="entry name" value="SAM-dependent_MTases_sf"/>
</dbReference>
<evidence type="ECO:0000256" key="2">
    <source>
        <dbReference type="ARBA" id="ARBA00022679"/>
    </source>
</evidence>
<sequence length="317" mass="35180">MQSLLKSSARVPSTLLRAFSTTKPLLLSSTRKVTSQAHAEPLSSVNASEIAHFSRLSSQWWDERGEFALLHRMNPPRVQFIRDKILEFKREEATARGEDSIDEGKGVLKGWGALDVGCGGGLLSESLARLGARTLAIDASESNINIASLHSSADPHLASTLAYRCIAAEDLLAGDSPKKQYDVVCSMEVLEHVDNPSAFLRTLGELVKPGGHLFLSTIARTPLAHLLTITMAEDVLRFVTSGTHHYSKFINPEELIDFFRSDLRWFSGEPTRKEAEVRGIIYLPWRSEWVVPPRGTPGVTSCNYLFWARKPLEGRLQ</sequence>
<keyword evidence="7" id="KW-1185">Reference proteome</keyword>
<dbReference type="InParanoid" id="A0A067N5M1"/>
<keyword evidence="3 5" id="KW-0831">Ubiquinone biosynthesis</keyword>
<evidence type="ECO:0000256" key="1">
    <source>
        <dbReference type="ARBA" id="ARBA00022603"/>
    </source>
</evidence>
<keyword evidence="2 5" id="KW-0808">Transferase</keyword>
<evidence type="ECO:0000313" key="6">
    <source>
        <dbReference type="EMBL" id="KDQ19412.1"/>
    </source>
</evidence>
<dbReference type="GO" id="GO:0032259">
    <property type="term" value="P:methylation"/>
    <property type="evidence" value="ECO:0007669"/>
    <property type="project" value="UniProtKB-KW"/>
</dbReference>
<keyword evidence="5" id="KW-0999">Mitochondrion inner membrane</keyword>
<dbReference type="AlphaFoldDB" id="A0A067N5M1"/>
<dbReference type="Pfam" id="PF13489">
    <property type="entry name" value="Methyltransf_23"/>
    <property type="match status" value="1"/>
</dbReference>
<dbReference type="CDD" id="cd02440">
    <property type="entry name" value="AdoMet_MTases"/>
    <property type="match status" value="1"/>
</dbReference>
<dbReference type="EC" id="2.1.1.64" evidence="5"/>
<evidence type="ECO:0000256" key="5">
    <source>
        <dbReference type="HAMAP-Rule" id="MF_03190"/>
    </source>
</evidence>
<feature type="binding site" evidence="5">
    <location>
        <position position="187"/>
    </location>
    <ligand>
        <name>S-adenosyl-L-methionine</name>
        <dbReference type="ChEBI" id="CHEBI:59789"/>
    </ligand>
</feature>
<comment type="catalytic activity">
    <reaction evidence="5">
        <text>a 3-demethylubiquinone + S-adenosyl-L-methionine = a ubiquinone + S-adenosyl-L-homocysteine</text>
        <dbReference type="Rhea" id="RHEA:81215"/>
        <dbReference type="Rhea" id="RHEA-COMP:9565"/>
        <dbReference type="Rhea" id="RHEA-COMP:19654"/>
        <dbReference type="ChEBI" id="CHEBI:16389"/>
        <dbReference type="ChEBI" id="CHEBI:57856"/>
        <dbReference type="ChEBI" id="CHEBI:59789"/>
        <dbReference type="ChEBI" id="CHEBI:231825"/>
    </reaction>
</comment>
<feature type="binding site" evidence="5">
    <location>
        <position position="192"/>
    </location>
    <ligand>
        <name>Mg(2+)</name>
        <dbReference type="ChEBI" id="CHEBI:18420"/>
    </ligand>
</feature>
<keyword evidence="5" id="KW-0460">Magnesium</keyword>
<dbReference type="EC" id="2.1.1.-" evidence="5"/>
<comment type="function">
    <text evidence="5">O-methyltransferase required for two non-consecutive steps during ubiquinone biosynthesis. Catalyzes the 2 O-methylation of 3,4-dihydroxy-5-(all-trans-polyprenyl)benzoic acid into 4-hydroxy-3-methoxy-5-(all-trans-polyprenyl)benzoic acid. Also catalyzes the last step of ubiquinone biosynthesis by mediating methylation of 3-demethylubiquinone into ubiquinone. Also able to mediate the methylation of 3-demethylubiquinol into ubiquinol.</text>
</comment>
<feature type="binding site" evidence="5">
    <location>
        <position position="77"/>
    </location>
    <ligand>
        <name>S-adenosyl-L-methionine</name>
        <dbReference type="ChEBI" id="CHEBI:59789"/>
    </ligand>
</feature>
<dbReference type="PANTHER" id="PTHR43464:SF19">
    <property type="entry name" value="UBIQUINONE BIOSYNTHESIS O-METHYLTRANSFERASE, MITOCHONDRIAL"/>
    <property type="match status" value="1"/>
</dbReference>
<comment type="similarity">
    <text evidence="5">Belongs to the class I-like SAM-binding methyltransferase superfamily. UbiG/COQ3 family.</text>
</comment>
<dbReference type="OrthoDB" id="3265906at2759"/>
<comment type="cofactor">
    <cofactor evidence="5">
        <name>Mg(2+)</name>
        <dbReference type="ChEBI" id="CHEBI:18420"/>
    </cofactor>
</comment>
<dbReference type="HOGENOM" id="CLU_042432_1_0_1"/>
<dbReference type="Proteomes" id="UP000027195">
    <property type="component" value="Unassembled WGS sequence"/>
</dbReference>
<evidence type="ECO:0000256" key="3">
    <source>
        <dbReference type="ARBA" id="ARBA00022688"/>
    </source>
</evidence>
<dbReference type="GO" id="GO:0010420">
    <property type="term" value="F:polyprenyldihydroxybenzoate methyltransferase activity"/>
    <property type="evidence" value="ECO:0007669"/>
    <property type="project" value="UniProtKB-UniRule"/>
</dbReference>
<keyword evidence="5" id="KW-0496">Mitochondrion</keyword>
<dbReference type="GO" id="GO:0120537">
    <property type="term" value="F:3-demethylubiquinone 3-O-methyltransferase activity"/>
    <property type="evidence" value="ECO:0007669"/>
    <property type="project" value="RHEA"/>
</dbReference>
<reference evidence="7" key="1">
    <citation type="journal article" date="2014" name="Proc. Natl. Acad. Sci. U.S.A.">
        <title>Extensive sampling of basidiomycete genomes demonstrates inadequacy of the white-rot/brown-rot paradigm for wood decay fungi.</title>
        <authorList>
            <person name="Riley R."/>
            <person name="Salamov A.A."/>
            <person name="Brown D.W."/>
            <person name="Nagy L.G."/>
            <person name="Floudas D."/>
            <person name="Held B.W."/>
            <person name="Levasseur A."/>
            <person name="Lombard V."/>
            <person name="Morin E."/>
            <person name="Otillar R."/>
            <person name="Lindquist E.A."/>
            <person name="Sun H."/>
            <person name="LaButti K.M."/>
            <person name="Schmutz J."/>
            <person name="Jabbour D."/>
            <person name="Luo H."/>
            <person name="Baker S.E."/>
            <person name="Pisabarro A.G."/>
            <person name="Walton J.D."/>
            <person name="Blanchette R.A."/>
            <person name="Henrissat B."/>
            <person name="Martin F."/>
            <person name="Cullen D."/>
            <person name="Hibbett D.S."/>
            <person name="Grigoriev I.V."/>
        </authorList>
    </citation>
    <scope>NUCLEOTIDE SEQUENCE [LARGE SCALE GENOMIC DNA]</scope>
    <source>
        <strain evidence="7">FD-172 SS1</strain>
    </source>
</reference>
<dbReference type="GO" id="GO:0046872">
    <property type="term" value="F:metal ion binding"/>
    <property type="evidence" value="ECO:0007669"/>
    <property type="project" value="UniProtKB-KW"/>
</dbReference>
<dbReference type="EC" id="2.1.1.114" evidence="5"/>
<feature type="binding site" evidence="5">
    <location>
        <position position="191"/>
    </location>
    <ligand>
        <name>Mg(2+)</name>
        <dbReference type="ChEBI" id="CHEBI:18420"/>
    </ligand>
</feature>
<keyword evidence="5" id="KW-0472">Membrane</keyword>
<dbReference type="UniPathway" id="UPA00232"/>
<evidence type="ECO:0000313" key="7">
    <source>
        <dbReference type="Proteomes" id="UP000027195"/>
    </source>
</evidence>
<keyword evidence="5" id="KW-0479">Metal-binding</keyword>
<dbReference type="Gene3D" id="3.40.50.150">
    <property type="entry name" value="Vaccinia Virus protein VP39"/>
    <property type="match status" value="1"/>
</dbReference>
<dbReference type="GO" id="GO:0031314">
    <property type="term" value="C:extrinsic component of mitochondrial inner membrane"/>
    <property type="evidence" value="ECO:0007669"/>
    <property type="project" value="UniProtKB-UniRule"/>
</dbReference>
<comment type="catalytic activity">
    <reaction evidence="5">
        <text>a 3-demethylubiquinol + S-adenosyl-L-methionine = a ubiquinol + S-adenosyl-L-homocysteine + H(+)</text>
        <dbReference type="Rhea" id="RHEA:44380"/>
        <dbReference type="Rhea" id="RHEA-COMP:9566"/>
        <dbReference type="Rhea" id="RHEA-COMP:10914"/>
        <dbReference type="ChEBI" id="CHEBI:15378"/>
        <dbReference type="ChEBI" id="CHEBI:17976"/>
        <dbReference type="ChEBI" id="CHEBI:57856"/>
        <dbReference type="ChEBI" id="CHEBI:59789"/>
        <dbReference type="ChEBI" id="CHEBI:84422"/>
        <dbReference type="EC" id="2.1.1.64"/>
    </reaction>
</comment>
<organism evidence="6 7">
    <name type="scientific">Botryobasidium botryosum (strain FD-172 SS1)</name>
    <dbReference type="NCBI Taxonomy" id="930990"/>
    <lineage>
        <taxon>Eukaryota</taxon>
        <taxon>Fungi</taxon>
        <taxon>Dikarya</taxon>
        <taxon>Basidiomycota</taxon>
        <taxon>Agaricomycotina</taxon>
        <taxon>Agaricomycetes</taxon>
        <taxon>Cantharellales</taxon>
        <taxon>Botryobasidiaceae</taxon>
        <taxon>Botryobasidium</taxon>
    </lineage>
</organism>
<feature type="binding site" evidence="5">
    <location>
        <position position="188"/>
    </location>
    <ligand>
        <name>Mg(2+)</name>
        <dbReference type="ChEBI" id="CHEBI:18420"/>
    </ligand>
</feature>
<dbReference type="EMBL" id="KL198019">
    <property type="protein sequence ID" value="KDQ19412.1"/>
    <property type="molecule type" value="Genomic_DNA"/>
</dbReference>
<feature type="binding site" evidence="5">
    <location>
        <position position="117"/>
    </location>
    <ligand>
        <name>S-adenosyl-L-methionine</name>
        <dbReference type="ChEBI" id="CHEBI:59789"/>
    </ligand>
</feature>
<comment type="subunit">
    <text evidence="5">Component of a multi-subunit COQ enzyme complex, composed of at least COQ3, COQ4, COQ5, COQ6, COQ7 and COQ9.</text>
</comment>
<dbReference type="STRING" id="930990.A0A067N5M1"/>
<proteinExistence type="inferred from homology"/>
<dbReference type="FunCoup" id="A0A067N5M1">
    <property type="interactions" value="301"/>
</dbReference>
<keyword evidence="4 5" id="KW-0949">S-adenosyl-L-methionine</keyword>